<organism evidence="2 3">
    <name type="scientific">Alicyclobacillus tolerans</name>
    <dbReference type="NCBI Taxonomy" id="90970"/>
    <lineage>
        <taxon>Bacteria</taxon>
        <taxon>Bacillati</taxon>
        <taxon>Bacillota</taxon>
        <taxon>Bacilli</taxon>
        <taxon>Bacillales</taxon>
        <taxon>Alicyclobacillaceae</taxon>
        <taxon>Alicyclobacillus</taxon>
    </lineage>
</organism>
<dbReference type="AlphaFoldDB" id="A0A1M6P3D9"/>
<evidence type="ECO:0000313" key="2">
    <source>
        <dbReference type="EMBL" id="SHK02392.1"/>
    </source>
</evidence>
<protein>
    <submittedName>
        <fullName evidence="2">Uncharacterized protein</fullName>
    </submittedName>
</protein>
<name>A0A1M6P3D9_9BACL</name>
<keyword evidence="1" id="KW-0812">Transmembrane</keyword>
<feature type="transmembrane region" description="Helical" evidence="1">
    <location>
        <begin position="142"/>
        <end position="161"/>
    </location>
</feature>
<feature type="transmembrane region" description="Helical" evidence="1">
    <location>
        <begin position="232"/>
        <end position="251"/>
    </location>
</feature>
<accession>A0A1M6P3D9</accession>
<feature type="transmembrane region" description="Helical" evidence="1">
    <location>
        <begin position="80"/>
        <end position="99"/>
    </location>
</feature>
<sequence length="385" mass="43214">MMSMGGSVTPYQYLSYVLLASFLLSIFSVLIYQLGRRLIHQIVVQETSTNLSVETNLKNDALVKLDEKLHRKSSWLATPLPYRILWYGMAVLWLLAGILQAQPMMFTNQFISSILQNAYLTQVPFLRTSDLALMERWSHNPVTSNIEAIMIQLFIGVLLLLNRRNWLGYTALGGSIVWGLLVWAYGEGFGNTFTTGRSFLLSGTPGAVLFYVVASVLLLLPIQIWENPRFYSIMRVALAVFWGLAAIWQIIPSNGAWQAKTWQNSLQSMIQTPAGQPSWVTSGINMFMRLAIQHVSLVNSISIGLFFFIAVLFLLPTPRALMVGISCLVLFLVWWWTEDFGVLGGMGTDVNVAPLVGLFTVAFYPSIRVQKYLGSFGKPVKHDLK</sequence>
<feature type="transmembrane region" description="Helical" evidence="1">
    <location>
        <begin position="291"/>
        <end position="315"/>
    </location>
</feature>
<keyword evidence="3" id="KW-1185">Reference proteome</keyword>
<keyword evidence="1" id="KW-1133">Transmembrane helix</keyword>
<evidence type="ECO:0000256" key="1">
    <source>
        <dbReference type="SAM" id="Phobius"/>
    </source>
</evidence>
<dbReference type="EMBL" id="FRAF01000007">
    <property type="protein sequence ID" value="SHK02392.1"/>
    <property type="molecule type" value="Genomic_DNA"/>
</dbReference>
<feature type="transmembrane region" description="Helical" evidence="1">
    <location>
        <begin position="198"/>
        <end position="220"/>
    </location>
</feature>
<proteinExistence type="predicted"/>
<feature type="transmembrane region" description="Helical" evidence="1">
    <location>
        <begin position="166"/>
        <end position="186"/>
    </location>
</feature>
<dbReference type="STRING" id="1830138.SAMN05443507_10774"/>
<dbReference type="Proteomes" id="UP000184016">
    <property type="component" value="Unassembled WGS sequence"/>
</dbReference>
<feature type="transmembrane region" description="Helical" evidence="1">
    <location>
        <begin position="13"/>
        <end position="32"/>
    </location>
</feature>
<keyword evidence="1" id="KW-0472">Membrane</keyword>
<evidence type="ECO:0000313" key="3">
    <source>
        <dbReference type="Proteomes" id="UP000184016"/>
    </source>
</evidence>
<reference evidence="3" key="1">
    <citation type="submission" date="2016-11" db="EMBL/GenBank/DDBJ databases">
        <authorList>
            <person name="Varghese N."/>
            <person name="Submissions S."/>
        </authorList>
    </citation>
    <scope>NUCLEOTIDE SEQUENCE [LARGE SCALE GENOMIC DNA]</scope>
    <source>
        <strain evidence="3">USBA-503</strain>
    </source>
</reference>
<gene>
    <name evidence="2" type="ORF">SAMN05443507_10774</name>
</gene>
<feature type="transmembrane region" description="Helical" evidence="1">
    <location>
        <begin position="320"/>
        <end position="337"/>
    </location>
</feature>
<feature type="transmembrane region" description="Helical" evidence="1">
    <location>
        <begin position="343"/>
        <end position="364"/>
    </location>
</feature>